<protein>
    <submittedName>
        <fullName evidence="5">GntR family transcriptional regulator</fullName>
    </submittedName>
</protein>
<dbReference type="SMART" id="SM00345">
    <property type="entry name" value="HTH_GNTR"/>
    <property type="match status" value="1"/>
</dbReference>
<sequence length="240" mass="27803">MADLAYHRVYSELTAQIKHGQYSDYRLPDERTLSEQFGVSRSTIKRALGILVNRGIIFQKQGSGTFVNPLYFKSRPLFNYTGDNIGITDSLVKDGQKQSIKVLHFHVQKAKDEVAESLFLQPNEFVYRIERLRLVDDQPFMIEIGYLPIRLVPELNESVIQSSLYNYLQEEQHLMVTKSFLNISAEPSTEEDQKLLQLKPTEPVGLMEGIFFTDSGTPIEFSRMRIHYRYMQYNSFVSLS</sequence>
<dbReference type="PATRIC" id="fig|1122147.4.peg.552"/>
<dbReference type="InterPro" id="IPR011663">
    <property type="entry name" value="UTRA"/>
</dbReference>
<dbReference type="SUPFAM" id="SSF46785">
    <property type="entry name" value="Winged helix' DNA-binding domain"/>
    <property type="match status" value="1"/>
</dbReference>
<dbReference type="GeneID" id="78509747"/>
<dbReference type="Gene3D" id="3.40.1410.10">
    <property type="entry name" value="Chorismate lyase-like"/>
    <property type="match status" value="1"/>
</dbReference>
<dbReference type="InterPro" id="IPR050679">
    <property type="entry name" value="Bact_HTH_transcr_reg"/>
</dbReference>
<accession>A0A0R1X6K1</accession>
<dbReference type="AlphaFoldDB" id="A0A0R1X6K1"/>
<evidence type="ECO:0000256" key="1">
    <source>
        <dbReference type="ARBA" id="ARBA00023015"/>
    </source>
</evidence>
<reference evidence="5 6" key="1">
    <citation type="journal article" date="2015" name="Genome Announc.">
        <title>Expanding the biotechnology potential of lactobacilli through comparative genomics of 213 strains and associated genera.</title>
        <authorList>
            <person name="Sun Z."/>
            <person name="Harris H.M."/>
            <person name="McCann A."/>
            <person name="Guo C."/>
            <person name="Argimon S."/>
            <person name="Zhang W."/>
            <person name="Yang X."/>
            <person name="Jeffery I.B."/>
            <person name="Cooney J.C."/>
            <person name="Kagawa T.F."/>
            <person name="Liu W."/>
            <person name="Song Y."/>
            <person name="Salvetti E."/>
            <person name="Wrobel A."/>
            <person name="Rasinkangas P."/>
            <person name="Parkhill J."/>
            <person name="Rea M.C."/>
            <person name="O'Sullivan O."/>
            <person name="Ritari J."/>
            <person name="Douillard F.P."/>
            <person name="Paul Ross R."/>
            <person name="Yang R."/>
            <person name="Briner A.E."/>
            <person name="Felis G.E."/>
            <person name="de Vos W.M."/>
            <person name="Barrangou R."/>
            <person name="Klaenhammer T.R."/>
            <person name="Caufield P.W."/>
            <person name="Cui Y."/>
            <person name="Zhang H."/>
            <person name="O'Toole P.W."/>
        </authorList>
    </citation>
    <scope>NUCLEOTIDE SEQUENCE [LARGE SCALE GENOMIC DNA]</scope>
    <source>
        <strain evidence="5 6">DSM 16991</strain>
    </source>
</reference>
<dbReference type="OrthoDB" id="2141316at2"/>
<gene>
    <name evidence="5" type="ORF">FC91_GL000532</name>
</gene>
<dbReference type="PANTHER" id="PTHR44846:SF5">
    <property type="entry name" value="HTH-TYPE TRANSCRIPTIONAL REGULATOR GMUR"/>
    <property type="match status" value="1"/>
</dbReference>
<dbReference type="InterPro" id="IPR000524">
    <property type="entry name" value="Tscrpt_reg_HTH_GntR"/>
</dbReference>
<organism evidence="5 6">
    <name type="scientific">Schleiferilactobacillus harbinensis DSM 16991</name>
    <dbReference type="NCBI Taxonomy" id="1122147"/>
    <lineage>
        <taxon>Bacteria</taxon>
        <taxon>Bacillati</taxon>
        <taxon>Bacillota</taxon>
        <taxon>Bacilli</taxon>
        <taxon>Lactobacillales</taxon>
        <taxon>Lactobacillaceae</taxon>
        <taxon>Schleiferilactobacillus</taxon>
    </lineage>
</organism>
<keyword evidence="1" id="KW-0805">Transcription regulation</keyword>
<dbReference type="Pfam" id="PF07702">
    <property type="entry name" value="UTRA"/>
    <property type="match status" value="1"/>
</dbReference>
<dbReference type="EMBL" id="AZFW01000103">
    <property type="protein sequence ID" value="KRM25617.1"/>
    <property type="molecule type" value="Genomic_DNA"/>
</dbReference>
<dbReference type="InterPro" id="IPR036390">
    <property type="entry name" value="WH_DNA-bd_sf"/>
</dbReference>
<dbReference type="Pfam" id="PF00392">
    <property type="entry name" value="GntR"/>
    <property type="match status" value="1"/>
</dbReference>
<comment type="caution">
    <text evidence="5">The sequence shown here is derived from an EMBL/GenBank/DDBJ whole genome shotgun (WGS) entry which is preliminary data.</text>
</comment>
<dbReference type="InterPro" id="IPR028978">
    <property type="entry name" value="Chorismate_lyase_/UTRA_dom_sf"/>
</dbReference>
<dbReference type="InterPro" id="IPR036388">
    <property type="entry name" value="WH-like_DNA-bd_sf"/>
</dbReference>
<dbReference type="eggNOG" id="COG2188">
    <property type="taxonomic scope" value="Bacteria"/>
</dbReference>
<dbReference type="Proteomes" id="UP000050949">
    <property type="component" value="Unassembled WGS sequence"/>
</dbReference>
<keyword evidence="3" id="KW-0804">Transcription</keyword>
<dbReference type="PRINTS" id="PR00035">
    <property type="entry name" value="HTHGNTR"/>
</dbReference>
<dbReference type="GO" id="GO:0003677">
    <property type="term" value="F:DNA binding"/>
    <property type="evidence" value="ECO:0007669"/>
    <property type="project" value="UniProtKB-KW"/>
</dbReference>
<dbReference type="PANTHER" id="PTHR44846">
    <property type="entry name" value="MANNOSYL-D-GLYCERATE TRANSPORT/METABOLISM SYSTEM REPRESSOR MNGR-RELATED"/>
    <property type="match status" value="1"/>
</dbReference>
<evidence type="ECO:0000313" key="6">
    <source>
        <dbReference type="Proteomes" id="UP000050949"/>
    </source>
</evidence>
<dbReference type="SMART" id="SM00866">
    <property type="entry name" value="UTRA"/>
    <property type="match status" value="1"/>
</dbReference>
<evidence type="ECO:0000313" key="5">
    <source>
        <dbReference type="EMBL" id="KRM25617.1"/>
    </source>
</evidence>
<proteinExistence type="predicted"/>
<evidence type="ECO:0000256" key="3">
    <source>
        <dbReference type="ARBA" id="ARBA00023163"/>
    </source>
</evidence>
<dbReference type="GO" id="GO:0045892">
    <property type="term" value="P:negative regulation of DNA-templated transcription"/>
    <property type="evidence" value="ECO:0007669"/>
    <property type="project" value="TreeGrafter"/>
</dbReference>
<feature type="domain" description="HTH gntR-type" evidence="4">
    <location>
        <begin position="3"/>
        <end position="70"/>
    </location>
</feature>
<name>A0A0R1X6K1_9LACO</name>
<evidence type="ECO:0000256" key="2">
    <source>
        <dbReference type="ARBA" id="ARBA00023125"/>
    </source>
</evidence>
<dbReference type="SUPFAM" id="SSF64288">
    <property type="entry name" value="Chorismate lyase-like"/>
    <property type="match status" value="1"/>
</dbReference>
<evidence type="ECO:0000259" key="4">
    <source>
        <dbReference type="PROSITE" id="PS50949"/>
    </source>
</evidence>
<dbReference type="RefSeq" id="WP_027829631.1">
    <property type="nucleotide sequence ID" value="NZ_AZFW01000103.1"/>
</dbReference>
<dbReference type="PROSITE" id="PS50949">
    <property type="entry name" value="HTH_GNTR"/>
    <property type="match status" value="1"/>
</dbReference>
<keyword evidence="2" id="KW-0238">DNA-binding</keyword>
<dbReference type="Gene3D" id="1.10.10.10">
    <property type="entry name" value="Winged helix-like DNA-binding domain superfamily/Winged helix DNA-binding domain"/>
    <property type="match status" value="1"/>
</dbReference>
<dbReference type="CDD" id="cd07377">
    <property type="entry name" value="WHTH_GntR"/>
    <property type="match status" value="1"/>
</dbReference>
<dbReference type="GO" id="GO:0003700">
    <property type="term" value="F:DNA-binding transcription factor activity"/>
    <property type="evidence" value="ECO:0007669"/>
    <property type="project" value="InterPro"/>
</dbReference>